<reference evidence="2 3" key="1">
    <citation type="journal article" date="2013" name="Front. Microbiol.">
        <title>Comparative genomic analyses of the cyanobacterium, Lyngbya aestuarii BL J, a powerful hydrogen producer.</title>
        <authorList>
            <person name="Kothari A."/>
            <person name="Vaughn M."/>
            <person name="Garcia-Pichel F."/>
        </authorList>
    </citation>
    <scope>NUCLEOTIDE SEQUENCE [LARGE SCALE GENOMIC DNA]</scope>
    <source>
        <strain evidence="2 3">BL J</strain>
    </source>
</reference>
<name>U7QMF7_9CYAN</name>
<protein>
    <submittedName>
        <fullName evidence="2">Uncharacterized protein</fullName>
    </submittedName>
</protein>
<keyword evidence="3" id="KW-1185">Reference proteome</keyword>
<evidence type="ECO:0000256" key="1">
    <source>
        <dbReference type="SAM" id="MobiDB-lite"/>
    </source>
</evidence>
<feature type="compositionally biased region" description="Basic and acidic residues" evidence="1">
    <location>
        <begin position="22"/>
        <end position="32"/>
    </location>
</feature>
<dbReference type="AlphaFoldDB" id="U7QMF7"/>
<dbReference type="Proteomes" id="UP000017127">
    <property type="component" value="Unassembled WGS sequence"/>
</dbReference>
<sequence>MQLKPTTAAKIDRLGDQPNQIRDYHNRCRVTDDSVPSGLL</sequence>
<proteinExistence type="predicted"/>
<evidence type="ECO:0000313" key="3">
    <source>
        <dbReference type="Proteomes" id="UP000017127"/>
    </source>
</evidence>
<organism evidence="2 3">
    <name type="scientific">Lyngbya aestuarii BL J</name>
    <dbReference type="NCBI Taxonomy" id="1348334"/>
    <lineage>
        <taxon>Bacteria</taxon>
        <taxon>Bacillati</taxon>
        <taxon>Cyanobacteriota</taxon>
        <taxon>Cyanophyceae</taxon>
        <taxon>Oscillatoriophycideae</taxon>
        <taxon>Oscillatoriales</taxon>
        <taxon>Microcoleaceae</taxon>
        <taxon>Lyngbya</taxon>
    </lineage>
</organism>
<accession>U7QMF7</accession>
<dbReference type="EMBL" id="AUZM01000005">
    <property type="protein sequence ID" value="ERT09164.1"/>
    <property type="molecule type" value="Genomic_DNA"/>
</dbReference>
<feature type="region of interest" description="Disordered" evidence="1">
    <location>
        <begin position="1"/>
        <end position="40"/>
    </location>
</feature>
<comment type="caution">
    <text evidence="2">The sequence shown here is derived from an EMBL/GenBank/DDBJ whole genome shotgun (WGS) entry which is preliminary data.</text>
</comment>
<evidence type="ECO:0000313" key="2">
    <source>
        <dbReference type="EMBL" id="ERT09164.1"/>
    </source>
</evidence>
<gene>
    <name evidence="2" type="ORF">M595_0937</name>
</gene>